<evidence type="ECO:0000313" key="3">
    <source>
        <dbReference type="Proteomes" id="UP000319210"/>
    </source>
</evidence>
<name>A0A4Y3R7F7_STRCI</name>
<dbReference type="Pfam" id="PF01547">
    <property type="entry name" value="SBP_bac_1"/>
    <property type="match status" value="1"/>
</dbReference>
<proteinExistence type="predicted"/>
<reference evidence="2 3" key="1">
    <citation type="submission" date="2019-06" db="EMBL/GenBank/DDBJ databases">
        <title>Whole genome shotgun sequence of Streptomyces cacaoi subsp. cacaoi NBRC 12748.</title>
        <authorList>
            <person name="Hosoyama A."/>
            <person name="Uohara A."/>
            <person name="Ohji S."/>
            <person name="Ichikawa N."/>
        </authorList>
    </citation>
    <scope>NUCLEOTIDE SEQUENCE [LARGE SCALE GENOMIC DNA]</scope>
    <source>
        <strain evidence="2 3">NBRC 12748</strain>
    </source>
</reference>
<dbReference type="InterPro" id="IPR050490">
    <property type="entry name" value="Bact_solute-bd_prot1"/>
</dbReference>
<dbReference type="AlphaFoldDB" id="A0A4Y3R7F7"/>
<dbReference type="SUPFAM" id="SSF53850">
    <property type="entry name" value="Periplasmic binding protein-like II"/>
    <property type="match status" value="1"/>
</dbReference>
<comment type="caution">
    <text evidence="2">The sequence shown here is derived from an EMBL/GenBank/DDBJ whole genome shotgun (WGS) entry which is preliminary data.</text>
</comment>
<dbReference type="EMBL" id="BJMM01000035">
    <property type="protein sequence ID" value="GEB52677.1"/>
    <property type="molecule type" value="Genomic_DNA"/>
</dbReference>
<dbReference type="InterPro" id="IPR006059">
    <property type="entry name" value="SBP"/>
</dbReference>
<dbReference type="PANTHER" id="PTHR43649">
    <property type="entry name" value="ARABINOSE-BINDING PROTEIN-RELATED"/>
    <property type="match status" value="1"/>
</dbReference>
<gene>
    <name evidence="2" type="ORF">SCA03_52280</name>
</gene>
<feature type="signal peptide" evidence="1">
    <location>
        <begin position="1"/>
        <end position="18"/>
    </location>
</feature>
<organism evidence="2 3">
    <name type="scientific">Streptomyces cacaoi</name>
    <dbReference type="NCBI Taxonomy" id="1898"/>
    <lineage>
        <taxon>Bacteria</taxon>
        <taxon>Bacillati</taxon>
        <taxon>Actinomycetota</taxon>
        <taxon>Actinomycetes</taxon>
        <taxon>Kitasatosporales</taxon>
        <taxon>Streptomycetaceae</taxon>
        <taxon>Streptomyces</taxon>
    </lineage>
</organism>
<sequence>MMERRRFLGMAASGMAGAAGMSALSGCGSGSGGDVTLKMVAADYGDPGGDNSSQKFWDELAREFTRKNPGISVDVSVYSWNTVDKKVADMVKAGNEPDIAQIGAYADYAASGKLYKVNELLTIPVQADFLPGLAEAGEVQRVQYGLPFVSSTRLLFYNKDLFEKAELDPDSPPRSWKEVASAARALKKAGVRMPFGLPLGPEEAPAETMMWMLEGGGNYVDTVGNYIIDSDENVETFTWIRDHLVKPGLTGTDPRNTDRQQAFDAFSKGECGMLHGHPTLMQQARRGRIRYGTGELPGRDGVSDANLGVADWMMAFRAGGHRKEAGKFLDFVYRENNHYAFAARYDLMPVTSSATKRMRKDEKHRQLWPFLDQLDSAQFYPAGKVSWAGTSAEIKRTIGRAVTRNGNPATVLGTIQRKAETEEKSTPAAG</sequence>
<feature type="chain" id="PRO_5021376042" evidence="1">
    <location>
        <begin position="19"/>
        <end position="430"/>
    </location>
</feature>
<accession>A0A4Y3R7F7</accession>
<dbReference type="Proteomes" id="UP000319210">
    <property type="component" value="Unassembled WGS sequence"/>
</dbReference>
<dbReference type="PROSITE" id="PS51257">
    <property type="entry name" value="PROKAR_LIPOPROTEIN"/>
    <property type="match status" value="1"/>
</dbReference>
<evidence type="ECO:0000313" key="2">
    <source>
        <dbReference type="EMBL" id="GEB52677.1"/>
    </source>
</evidence>
<evidence type="ECO:0000256" key="1">
    <source>
        <dbReference type="SAM" id="SignalP"/>
    </source>
</evidence>
<dbReference type="PANTHER" id="PTHR43649:SF30">
    <property type="entry name" value="ABC TRANSPORTER SUBSTRATE-BINDING PROTEIN"/>
    <property type="match status" value="1"/>
</dbReference>
<keyword evidence="1" id="KW-0732">Signal</keyword>
<protein>
    <submittedName>
        <fullName evidence="2">Solute-binding protein</fullName>
    </submittedName>
</protein>
<keyword evidence="3" id="KW-1185">Reference proteome</keyword>
<dbReference type="Gene3D" id="3.40.190.10">
    <property type="entry name" value="Periplasmic binding protein-like II"/>
    <property type="match status" value="1"/>
</dbReference>